<accession>A0A0F7JXE9</accession>
<feature type="domain" description="AMP-dependent synthetase/ligase" evidence="1">
    <location>
        <begin position="9"/>
        <end position="382"/>
    </location>
</feature>
<dbReference type="InterPro" id="IPR045851">
    <property type="entry name" value="AMP-bd_C_sf"/>
</dbReference>
<sequence length="521" mass="58717">MLITEILARNGRMYAEEIALVERDPATGLRREISWRSFDQEANRLANALLAQGVKRGDRVLHLMMNSLEWLPCYFGILRAGAIAAPLNFRFEAGIIQTCNEIAEARVLLFGPEFIERIEAVKTALDETIRHYVYVGPESDCPAFATPYAGFVDGADARQPDVSMEITDSAALYFTSGTTGTPKAVSLTHRNLEHACYVENQHHRQTHEDNFLCIPPLYHTGAKMHWFGNFVVGAKAVLLKGARPEWILEAVSEEQATIVWLLVPWAHDILIAWENGELDFGRYRLDQWRLMHIGAQPVPPNLIKAWRKLFPHHEYDTNYGLTESSGPGCVHLGVSNGHKVGAIGKPGFDWEACIVDPEGNRLPPGEAGELLVKGPGVMECYYRNPEATAESLQDGWLFTGDIARQDEEGFIWLVDRKKDLIITGGENVSPVEVEHYFLEHPDIQDIAVIGTPDQRLGELVTAIIQMKEGRSLTEQELLAYAERLPRYKRPRRFHFDKVPRNATGKIEKPRLRKRYGAMSEA</sequence>
<dbReference type="InterPro" id="IPR042099">
    <property type="entry name" value="ANL_N_sf"/>
</dbReference>
<dbReference type="SUPFAM" id="SSF56801">
    <property type="entry name" value="Acetyl-CoA synthetase-like"/>
    <property type="match status" value="1"/>
</dbReference>
<dbReference type="PANTHER" id="PTHR43767:SF1">
    <property type="entry name" value="NONRIBOSOMAL PEPTIDE SYNTHASE PES1 (EUROFUNG)-RELATED"/>
    <property type="match status" value="1"/>
</dbReference>
<evidence type="ECO:0000259" key="2">
    <source>
        <dbReference type="Pfam" id="PF13193"/>
    </source>
</evidence>
<dbReference type="AlphaFoldDB" id="A0A0F7JXE9"/>
<keyword evidence="4" id="KW-1185">Reference proteome</keyword>
<evidence type="ECO:0000313" key="4">
    <source>
        <dbReference type="Proteomes" id="UP000034410"/>
    </source>
</evidence>
<dbReference type="PANTHER" id="PTHR43767">
    <property type="entry name" value="LONG-CHAIN-FATTY-ACID--COA LIGASE"/>
    <property type="match status" value="1"/>
</dbReference>
<reference evidence="3 4" key="1">
    <citation type="journal article" date="2015" name="Genome Announc.">
        <title>Complete Genome Sequence of Sedimenticola thiotaurini Strain SIP-G1, a Polyphosphate- and Polyhydroxyalkanoate-Accumulating Sulfur-Oxidizing Gammaproteobacterium Isolated from Salt Marsh Sediments.</title>
        <authorList>
            <person name="Flood B.E."/>
            <person name="Jones D.S."/>
            <person name="Bailey J.V."/>
        </authorList>
    </citation>
    <scope>NUCLEOTIDE SEQUENCE [LARGE SCALE GENOMIC DNA]</scope>
    <source>
        <strain evidence="3 4">SIP-G1</strain>
    </source>
</reference>
<dbReference type="InterPro" id="IPR025110">
    <property type="entry name" value="AMP-bd_C"/>
</dbReference>
<protein>
    <submittedName>
        <fullName evidence="3">AMP-dependent synthetase</fullName>
    </submittedName>
</protein>
<dbReference type="Proteomes" id="UP000034410">
    <property type="component" value="Chromosome"/>
</dbReference>
<dbReference type="Pfam" id="PF00501">
    <property type="entry name" value="AMP-binding"/>
    <property type="match status" value="1"/>
</dbReference>
<dbReference type="Pfam" id="PF13193">
    <property type="entry name" value="AMP-binding_C"/>
    <property type="match status" value="1"/>
</dbReference>
<proteinExistence type="predicted"/>
<dbReference type="InterPro" id="IPR050237">
    <property type="entry name" value="ATP-dep_AMP-bd_enzyme"/>
</dbReference>
<dbReference type="EMBL" id="CP011412">
    <property type="protein sequence ID" value="AKH21166.1"/>
    <property type="molecule type" value="Genomic_DNA"/>
</dbReference>
<dbReference type="PATRIC" id="fig|1543721.4.peg.2746"/>
<organism evidence="3 4">
    <name type="scientific">Sedimenticola thiotaurini</name>
    <dbReference type="NCBI Taxonomy" id="1543721"/>
    <lineage>
        <taxon>Bacteria</taxon>
        <taxon>Pseudomonadati</taxon>
        <taxon>Pseudomonadota</taxon>
        <taxon>Gammaproteobacteria</taxon>
        <taxon>Chromatiales</taxon>
        <taxon>Sedimenticolaceae</taxon>
        <taxon>Sedimenticola</taxon>
    </lineage>
</organism>
<name>A0A0F7JXE9_9GAMM</name>
<dbReference type="KEGG" id="seds:AAY24_13270"/>
<dbReference type="Gene3D" id="3.40.50.12780">
    <property type="entry name" value="N-terminal domain of ligase-like"/>
    <property type="match status" value="1"/>
</dbReference>
<dbReference type="InterPro" id="IPR020845">
    <property type="entry name" value="AMP-binding_CS"/>
</dbReference>
<dbReference type="InterPro" id="IPR000873">
    <property type="entry name" value="AMP-dep_synth/lig_dom"/>
</dbReference>
<dbReference type="Gene3D" id="3.30.300.30">
    <property type="match status" value="1"/>
</dbReference>
<evidence type="ECO:0000313" key="3">
    <source>
        <dbReference type="EMBL" id="AKH21166.1"/>
    </source>
</evidence>
<dbReference type="GO" id="GO:0016878">
    <property type="term" value="F:acid-thiol ligase activity"/>
    <property type="evidence" value="ECO:0007669"/>
    <property type="project" value="UniProtKB-ARBA"/>
</dbReference>
<dbReference type="OrthoDB" id="9803968at2"/>
<evidence type="ECO:0000259" key="1">
    <source>
        <dbReference type="Pfam" id="PF00501"/>
    </source>
</evidence>
<feature type="domain" description="AMP-binding enzyme C-terminal" evidence="2">
    <location>
        <begin position="432"/>
        <end position="505"/>
    </location>
</feature>
<gene>
    <name evidence="3" type="ORF">AAY24_13270</name>
</gene>
<dbReference type="PROSITE" id="PS00455">
    <property type="entry name" value="AMP_BINDING"/>
    <property type="match status" value="1"/>
</dbReference>